<gene>
    <name evidence="1" type="ORF">IW261DRAFT_527447</name>
</gene>
<accession>A0AA39P0M2</accession>
<evidence type="ECO:0000313" key="1">
    <source>
        <dbReference type="EMBL" id="KAK0474833.1"/>
    </source>
</evidence>
<name>A0AA39P0M2_9AGAR</name>
<dbReference type="Proteomes" id="UP001175227">
    <property type="component" value="Unassembled WGS sequence"/>
</dbReference>
<proteinExistence type="predicted"/>
<keyword evidence="2" id="KW-1185">Reference proteome</keyword>
<dbReference type="AlphaFoldDB" id="A0AA39P0M2"/>
<reference evidence="1" key="1">
    <citation type="submission" date="2023-06" db="EMBL/GenBank/DDBJ databases">
        <authorList>
            <consortium name="Lawrence Berkeley National Laboratory"/>
            <person name="Ahrendt S."/>
            <person name="Sahu N."/>
            <person name="Indic B."/>
            <person name="Wong-Bajracharya J."/>
            <person name="Merenyi Z."/>
            <person name="Ke H.-M."/>
            <person name="Monk M."/>
            <person name="Kocsube S."/>
            <person name="Drula E."/>
            <person name="Lipzen A."/>
            <person name="Balint B."/>
            <person name="Henrissat B."/>
            <person name="Andreopoulos B."/>
            <person name="Martin F.M."/>
            <person name="Harder C.B."/>
            <person name="Rigling D."/>
            <person name="Ford K.L."/>
            <person name="Foster G.D."/>
            <person name="Pangilinan J."/>
            <person name="Papanicolaou A."/>
            <person name="Barry K."/>
            <person name="LaButti K."/>
            <person name="Viragh M."/>
            <person name="Koriabine M."/>
            <person name="Yan M."/>
            <person name="Riley R."/>
            <person name="Champramary S."/>
            <person name="Plett K.L."/>
            <person name="Tsai I.J."/>
            <person name="Slot J."/>
            <person name="Sipos G."/>
            <person name="Plett J."/>
            <person name="Nagy L.G."/>
            <person name="Grigoriev I.V."/>
        </authorList>
    </citation>
    <scope>NUCLEOTIDE SEQUENCE</scope>
    <source>
        <strain evidence="1">ICMP 16352</strain>
    </source>
</reference>
<sequence length="329" mass="36882">MSIDLAAEALDWLFSITSNPTVQSIAVQSVGGLPMASEEKLFALRGGRFELSVLQHSLLLRIQGKNSSYNASPYKLVPETALALGRLLRFYPHSPKLLDYTIIATPEFDPFELKVAMLCNGYHWSNGETEPVSPGTFFIDIISSSELPPRCWYHLMIQSKDVLSPLAPDIDNNPTNSFPLDLCSAILYSFSRAWMNPTQDFHSLLVDDFHNSVPYFLEKIYDLVLPMFSSFVEDPSLCELSLPQSLRVLVAAVKFMLHRLFLPNSDTSHYTIRSSLYNAVLWIRGQTFSLQEATAVMTVLDDILGVIPSLGFESDWVKLCNHAILAILL</sequence>
<dbReference type="EMBL" id="JAUEPR010000025">
    <property type="protein sequence ID" value="KAK0474833.1"/>
    <property type="molecule type" value="Genomic_DNA"/>
</dbReference>
<organism evidence="1 2">
    <name type="scientific">Armillaria novae-zelandiae</name>
    <dbReference type="NCBI Taxonomy" id="153914"/>
    <lineage>
        <taxon>Eukaryota</taxon>
        <taxon>Fungi</taxon>
        <taxon>Dikarya</taxon>
        <taxon>Basidiomycota</taxon>
        <taxon>Agaricomycotina</taxon>
        <taxon>Agaricomycetes</taxon>
        <taxon>Agaricomycetidae</taxon>
        <taxon>Agaricales</taxon>
        <taxon>Marasmiineae</taxon>
        <taxon>Physalacriaceae</taxon>
        <taxon>Armillaria</taxon>
    </lineage>
</organism>
<comment type="caution">
    <text evidence="1">The sequence shown here is derived from an EMBL/GenBank/DDBJ whole genome shotgun (WGS) entry which is preliminary data.</text>
</comment>
<protein>
    <submittedName>
        <fullName evidence="1">Uncharacterized protein</fullName>
    </submittedName>
</protein>
<evidence type="ECO:0000313" key="2">
    <source>
        <dbReference type="Proteomes" id="UP001175227"/>
    </source>
</evidence>